<reference evidence="5 6" key="1">
    <citation type="submission" date="2020-04" db="EMBL/GenBank/DDBJ databases">
        <title>Luteolibacter sp. G-1-1-1 isolated from soil.</title>
        <authorList>
            <person name="Dahal R.H."/>
        </authorList>
    </citation>
    <scope>NUCLEOTIDE SEQUENCE [LARGE SCALE GENOMIC DNA]</scope>
    <source>
        <strain evidence="5 6">G-1-1-1</strain>
    </source>
</reference>
<sequence>MPPGKPKFIPLADRKNYHRFEDVIGCKWSSSVVAAVAGGVTRPGELERFIPGISTKILNERLRKLVDFGVLTRSEQPGLPARVDYGLTEAGKKLATLLDQVRLLNLEHPAPES</sequence>
<accession>A0A858RFI5</accession>
<evidence type="ECO:0000256" key="2">
    <source>
        <dbReference type="ARBA" id="ARBA00023125"/>
    </source>
</evidence>
<keyword evidence="2" id="KW-0238">DNA-binding</keyword>
<evidence type="ECO:0000256" key="1">
    <source>
        <dbReference type="ARBA" id="ARBA00023015"/>
    </source>
</evidence>
<dbReference type="GO" id="GO:0003677">
    <property type="term" value="F:DNA binding"/>
    <property type="evidence" value="ECO:0007669"/>
    <property type="project" value="UniProtKB-KW"/>
</dbReference>
<keyword evidence="1" id="KW-0805">Transcription regulation</keyword>
<dbReference type="KEGG" id="luo:HHL09_04490"/>
<keyword evidence="3" id="KW-0804">Transcription</keyword>
<evidence type="ECO:0000259" key="4">
    <source>
        <dbReference type="PROSITE" id="PS51118"/>
    </source>
</evidence>
<dbReference type="InterPro" id="IPR036388">
    <property type="entry name" value="WH-like_DNA-bd_sf"/>
</dbReference>
<dbReference type="PANTHER" id="PTHR33204:SF37">
    <property type="entry name" value="HTH-TYPE TRANSCRIPTIONAL REGULATOR YODB"/>
    <property type="match status" value="1"/>
</dbReference>
<dbReference type="Pfam" id="PF01638">
    <property type="entry name" value="HxlR"/>
    <property type="match status" value="1"/>
</dbReference>
<evidence type="ECO:0000313" key="5">
    <source>
        <dbReference type="EMBL" id="QJE95060.1"/>
    </source>
</evidence>
<dbReference type="Proteomes" id="UP000501812">
    <property type="component" value="Chromosome"/>
</dbReference>
<proteinExistence type="predicted"/>
<dbReference type="InterPro" id="IPR002577">
    <property type="entry name" value="HTH_HxlR"/>
</dbReference>
<evidence type="ECO:0000256" key="3">
    <source>
        <dbReference type="ARBA" id="ARBA00023163"/>
    </source>
</evidence>
<dbReference type="SUPFAM" id="SSF46785">
    <property type="entry name" value="Winged helix' DNA-binding domain"/>
    <property type="match status" value="1"/>
</dbReference>
<dbReference type="PANTHER" id="PTHR33204">
    <property type="entry name" value="TRANSCRIPTIONAL REGULATOR, MARR FAMILY"/>
    <property type="match status" value="1"/>
</dbReference>
<dbReference type="RefSeq" id="WP_169453281.1">
    <property type="nucleotide sequence ID" value="NZ_CP051774.1"/>
</dbReference>
<dbReference type="AlphaFoldDB" id="A0A858RFI5"/>
<gene>
    <name evidence="5" type="ORF">HHL09_04490</name>
</gene>
<organism evidence="5 6">
    <name type="scientific">Luteolibacter luteus</name>
    <dbReference type="NCBI Taxonomy" id="2728835"/>
    <lineage>
        <taxon>Bacteria</taxon>
        <taxon>Pseudomonadati</taxon>
        <taxon>Verrucomicrobiota</taxon>
        <taxon>Verrucomicrobiia</taxon>
        <taxon>Verrucomicrobiales</taxon>
        <taxon>Verrucomicrobiaceae</taxon>
        <taxon>Luteolibacter</taxon>
    </lineage>
</organism>
<protein>
    <submittedName>
        <fullName evidence="5">Helix-turn-helix transcriptional regulator</fullName>
    </submittedName>
</protein>
<name>A0A858RFI5_9BACT</name>
<dbReference type="InterPro" id="IPR036390">
    <property type="entry name" value="WH_DNA-bd_sf"/>
</dbReference>
<feature type="domain" description="HTH hxlR-type" evidence="4">
    <location>
        <begin position="9"/>
        <end position="113"/>
    </location>
</feature>
<dbReference type="Gene3D" id="1.10.10.10">
    <property type="entry name" value="Winged helix-like DNA-binding domain superfamily/Winged helix DNA-binding domain"/>
    <property type="match status" value="1"/>
</dbReference>
<keyword evidence="6" id="KW-1185">Reference proteome</keyword>
<dbReference type="EMBL" id="CP051774">
    <property type="protein sequence ID" value="QJE95060.1"/>
    <property type="molecule type" value="Genomic_DNA"/>
</dbReference>
<evidence type="ECO:0000313" key="6">
    <source>
        <dbReference type="Proteomes" id="UP000501812"/>
    </source>
</evidence>
<dbReference type="PROSITE" id="PS51118">
    <property type="entry name" value="HTH_HXLR"/>
    <property type="match status" value="1"/>
</dbReference>